<sequence>MLKVPSGARLLSEFIKNATTHKTAARWYCVASSSSGSEGKSFLSYDKDPGPVFMREDVQKLLKSMTRLELDRVFRKRSVRDNTVEYKFMTDDQVRREVMQSIGRADRMLQMPPVVDVMHENLKVLSKDGALKGFSEAKMVFTDITFGLKNSKRTIVERLPDGTLQEAAYETRKRLNQIYFPLKGRYVRTPKMFEAGNLKKILEAKEYEFVLDRACVQFEPYEKEYHNLTATVYLHVNENKEFDSLRSTRHFGPMAFFLAWHRLVDDLLLDMIKRDYLRNGVELIALFASLHEGVQVKAEGFDQLKDFVLSSEAPMFTAEDKSLEDLQQDEKYLAVIEKFVTDHCTKKVQLNLAIAAYKEMALERQQLAEGIRKMHGGR</sequence>
<reference evidence="1" key="3">
    <citation type="submission" date="2012-09" db="EMBL/GenBank/DDBJ databases">
        <authorList>
            <consortium name="VectorBase"/>
        </authorList>
    </citation>
    <scope>NUCLEOTIDE SEQUENCE</scope>
    <source>
        <strain evidence="1">Liverpool</strain>
    </source>
</reference>
<dbReference type="GO" id="GO:0003735">
    <property type="term" value="F:structural constituent of ribosome"/>
    <property type="evidence" value="ECO:0007669"/>
    <property type="project" value="TreeGrafter"/>
</dbReference>
<dbReference type="CTD" id="56945"/>
<dbReference type="AlphaFoldDB" id="A0A1S4F2M1"/>
<dbReference type="Proteomes" id="UP000682892">
    <property type="component" value="Unassembled WGS sequence"/>
</dbReference>
<dbReference type="GO" id="GO:0005763">
    <property type="term" value="C:mitochondrial small ribosomal subunit"/>
    <property type="evidence" value="ECO:0007669"/>
    <property type="project" value="TreeGrafter"/>
</dbReference>
<evidence type="ECO:0000313" key="1">
    <source>
        <dbReference type="EMBL" id="EAT46057.1"/>
    </source>
</evidence>
<dbReference type="OrthoDB" id="10052321at2759"/>
<reference evidence="1" key="2">
    <citation type="journal article" date="2007" name="Science">
        <title>Genome sequence of Aedes aegypti, a major arbovirus vector.</title>
        <authorList>
            <person name="Nene V."/>
            <person name="Wortman J.R."/>
            <person name="Lawson D."/>
            <person name="Haas B."/>
            <person name="Kodira C."/>
            <person name="Tu Z.J."/>
            <person name="Loftus B."/>
            <person name="Xi Z."/>
            <person name="Megy K."/>
            <person name="Grabherr M."/>
            <person name="Ren Q."/>
            <person name="Zdobnov E.M."/>
            <person name="Lobo N.F."/>
            <person name="Campbell K.S."/>
            <person name="Brown S.E."/>
            <person name="Bonaldo M.F."/>
            <person name="Zhu J."/>
            <person name="Sinkins S.P."/>
            <person name="Hogenkamp D.G."/>
            <person name="Amedeo P."/>
            <person name="Arensburger P."/>
            <person name="Atkinson P.W."/>
            <person name="Bidwell S."/>
            <person name="Biedler J."/>
            <person name="Birney E."/>
            <person name="Bruggner R.V."/>
            <person name="Costas J."/>
            <person name="Coy M.R."/>
            <person name="Crabtree J."/>
            <person name="Crawford M."/>
            <person name="Debruyn B."/>
            <person name="Decaprio D."/>
            <person name="Eiglmeier K."/>
            <person name="Eisenstadt E."/>
            <person name="El-Dorry H."/>
            <person name="Gelbart W.M."/>
            <person name="Gomes S.L."/>
            <person name="Hammond M."/>
            <person name="Hannick L.I."/>
            <person name="Hogan J.R."/>
            <person name="Holmes M.H."/>
            <person name="Jaffe D."/>
            <person name="Johnston J.S."/>
            <person name="Kennedy R.C."/>
            <person name="Koo H."/>
            <person name="Kravitz S."/>
            <person name="Kriventseva E.V."/>
            <person name="Kulp D."/>
            <person name="Labutti K."/>
            <person name="Lee E."/>
            <person name="Li S."/>
            <person name="Lovin D.D."/>
            <person name="Mao C."/>
            <person name="Mauceli E."/>
            <person name="Menck C.F."/>
            <person name="Miller J.R."/>
            <person name="Montgomery P."/>
            <person name="Mori A."/>
            <person name="Nascimento A.L."/>
            <person name="Naveira H.F."/>
            <person name="Nusbaum C."/>
            <person name="O'leary S."/>
            <person name="Orvis J."/>
            <person name="Pertea M."/>
            <person name="Quesneville H."/>
            <person name="Reidenbach K.R."/>
            <person name="Rogers Y.H."/>
            <person name="Roth C.W."/>
            <person name="Schneider J.R."/>
            <person name="Schatz M."/>
            <person name="Shumway M."/>
            <person name="Stanke M."/>
            <person name="Stinson E.O."/>
            <person name="Tubio J.M."/>
            <person name="Vanzee J.P."/>
            <person name="Verjovski-Almeida S."/>
            <person name="Werner D."/>
            <person name="White O."/>
            <person name="Wyder S."/>
            <person name="Zeng Q."/>
            <person name="Zhao Q."/>
            <person name="Zhao Y."/>
            <person name="Hill C.A."/>
            <person name="Raikhel A.S."/>
            <person name="Soares M.B."/>
            <person name="Knudson D.L."/>
            <person name="Lee N.H."/>
            <person name="Galagan J."/>
            <person name="Salzberg S.L."/>
            <person name="Paulsen I.T."/>
            <person name="Dimopoulos G."/>
            <person name="Collins F.H."/>
            <person name="Birren B."/>
            <person name="Fraser-Liggett C.M."/>
            <person name="Severson D.W."/>
        </authorList>
    </citation>
    <scope>NUCLEOTIDE SEQUENCE [LARGE SCALE GENOMIC DNA]</scope>
    <source>
        <strain evidence="1">Liverpool</strain>
    </source>
</reference>
<name>A0A1S4F2M1_AEDAE</name>
<organism evidence="1 2">
    <name type="scientific">Aedes aegypti</name>
    <name type="common">Yellowfever mosquito</name>
    <name type="synonym">Culex aegypti</name>
    <dbReference type="NCBI Taxonomy" id="7159"/>
    <lineage>
        <taxon>Eukaryota</taxon>
        <taxon>Metazoa</taxon>
        <taxon>Ecdysozoa</taxon>
        <taxon>Arthropoda</taxon>
        <taxon>Hexapoda</taxon>
        <taxon>Insecta</taxon>
        <taxon>Pterygota</taxon>
        <taxon>Neoptera</taxon>
        <taxon>Endopterygota</taxon>
        <taxon>Diptera</taxon>
        <taxon>Nematocera</taxon>
        <taxon>Culicoidea</taxon>
        <taxon>Culicidae</taxon>
        <taxon>Culicinae</taxon>
        <taxon>Aedini</taxon>
        <taxon>Aedes</taxon>
        <taxon>Stegomyia</taxon>
    </lineage>
</organism>
<evidence type="ECO:0000313" key="2">
    <source>
        <dbReference type="Proteomes" id="UP000682892"/>
    </source>
</evidence>
<accession>A0A1S4F2M1</accession>
<proteinExistence type="predicted"/>
<dbReference type="EMBL" id="CH477250">
    <property type="protein sequence ID" value="EAT46057.1"/>
    <property type="molecule type" value="Genomic_DNA"/>
</dbReference>
<dbReference type="PANTHER" id="PTHR13071">
    <property type="entry name" value="MITOCHONDRIAL 28S RIBOSOMAL PROTEIN S22"/>
    <property type="match status" value="1"/>
</dbReference>
<reference evidence="1" key="1">
    <citation type="submission" date="2005-10" db="EMBL/GenBank/DDBJ databases">
        <authorList>
            <person name="Loftus B.J."/>
            <person name="Nene V.M."/>
            <person name="Hannick L.I."/>
            <person name="Bidwell S."/>
            <person name="Haas B."/>
            <person name="Amedeo P."/>
            <person name="Orvis J."/>
            <person name="Wortman J.R."/>
            <person name="White O.R."/>
            <person name="Salzberg S."/>
            <person name="Shumway M."/>
            <person name="Koo H."/>
            <person name="Zhao Y."/>
            <person name="Holmes M."/>
            <person name="Miller J."/>
            <person name="Schatz M."/>
            <person name="Pop M."/>
            <person name="Pai G."/>
            <person name="Utterback T."/>
            <person name="Rogers Y.-H."/>
            <person name="Kravitz S."/>
            <person name="Fraser C.M."/>
        </authorList>
    </citation>
    <scope>NUCLEOTIDE SEQUENCE</scope>
    <source>
        <strain evidence="1">Liverpool</strain>
    </source>
</reference>
<dbReference type="InterPro" id="IPR019374">
    <property type="entry name" value="Ribosomal_mS22"/>
</dbReference>
<gene>
    <name evidence="1" type="ORF">AaeL_AAEL002728</name>
</gene>
<dbReference type="HOGENOM" id="CLU_053702_1_0_1"/>
<dbReference type="OMA" id="CIDDLLY"/>
<dbReference type="Pfam" id="PF10245">
    <property type="entry name" value="MRP-S22"/>
    <property type="match status" value="1"/>
</dbReference>
<dbReference type="PANTHER" id="PTHR13071:SF4">
    <property type="entry name" value="SMALL RIBOSOMAL SUBUNIT PROTEIN MS22"/>
    <property type="match status" value="1"/>
</dbReference>
<dbReference type="KEGG" id="aag:5575752"/>
<protein>
    <submittedName>
        <fullName evidence="1">AAEL002728-PA</fullName>
    </submittedName>
</protein>